<dbReference type="Proteomes" id="UP000006502">
    <property type="component" value="Chromosome"/>
</dbReference>
<evidence type="ECO:0000313" key="2">
    <source>
        <dbReference type="Proteomes" id="UP000006502"/>
    </source>
</evidence>
<accession>I7CKF7</accession>
<organism evidence="1 2">
    <name type="scientific">Mycoplasma haematolamae (strain Purdue)</name>
    <dbReference type="NCBI Taxonomy" id="1212765"/>
    <lineage>
        <taxon>Bacteria</taxon>
        <taxon>Bacillati</taxon>
        <taxon>Mycoplasmatota</taxon>
        <taxon>Mollicutes</taxon>
        <taxon>Mycoplasmataceae</taxon>
        <taxon>Mycoplasma</taxon>
    </lineage>
</organism>
<gene>
    <name evidence="1" type="ordered locus">MHLP_04020</name>
</gene>
<dbReference type="STRING" id="1212765.MHLP_04020"/>
<dbReference type="AlphaFoldDB" id="I7CKF7"/>
<protein>
    <submittedName>
        <fullName evidence="1">Uncharacterized protein</fullName>
    </submittedName>
</protein>
<sequence length="133" mass="14720">MAVTKAIRIAGSTVAAVLSIGGTTAGVVEAALPNAQALNENKRVPIKLLTGDEIPEWWKKGSSVPPPARAIYQGVRNSGDWKCMLDPKNTSREECIHKNVYYMSKNHLGLTDAQAFKFEAWGKMQFDSRFLRR</sequence>
<dbReference type="PATRIC" id="fig|1212765.3.peg.912"/>
<dbReference type="KEGG" id="mhl:MHLP_04020"/>
<evidence type="ECO:0000313" key="1">
    <source>
        <dbReference type="EMBL" id="AFO52384.1"/>
    </source>
</evidence>
<dbReference type="EMBL" id="CP003731">
    <property type="protein sequence ID" value="AFO52384.1"/>
    <property type="molecule type" value="Genomic_DNA"/>
</dbReference>
<proteinExistence type="predicted"/>
<name>I7CKF7_MYCHA</name>
<reference evidence="1 2" key="1">
    <citation type="journal article" date="2012" name="J. Bacteriol.">
        <title>Genome Sequence of "Candidatus Mycoplasma haemolamae" Strain Purdue, a Red Blood Cell Pathogen of Alpacas (Vicugna pacos) and Llamas (Lama glama).</title>
        <authorList>
            <person name="Guimaraes A.M."/>
            <person name="Toth B."/>
            <person name="Santos A.P."/>
            <person name="do Nascimento N.C."/>
            <person name="Kritchevsky J.E."/>
            <person name="Messick J.B."/>
        </authorList>
    </citation>
    <scope>NUCLEOTIDE SEQUENCE [LARGE SCALE GENOMIC DNA]</scope>
    <source>
        <strain evidence="1 2">Purdue</strain>
    </source>
</reference>
<keyword evidence="2" id="KW-1185">Reference proteome</keyword>
<dbReference type="HOGENOM" id="CLU_1904398_0_0_14"/>
<reference evidence="2" key="2">
    <citation type="submission" date="2012-07" db="EMBL/GenBank/DDBJ databases">
        <title>Complete genome sequence of 'Candidatus Mycoplasma haemolamae'.</title>
        <authorList>
            <person name="Guimaraes A.M.S."/>
            <person name="Toth B."/>
            <person name="Santos A.P."/>
            <person name="Nascimento N.C."/>
            <person name="Sojka J.E."/>
            <person name="Messick J.B."/>
        </authorList>
    </citation>
    <scope>NUCLEOTIDE SEQUENCE [LARGE SCALE GENOMIC DNA]</scope>
    <source>
        <strain evidence="2">Purdue</strain>
    </source>
</reference>